<comment type="similarity">
    <text evidence="1">Belongs to the protease inhibitor I39 (alpha-2-macroglobulin) family. Bacterial alpha-2-macroglobulin subfamily.</text>
</comment>
<feature type="signal peptide" evidence="2">
    <location>
        <begin position="1"/>
        <end position="30"/>
    </location>
</feature>
<dbReference type="InterPro" id="IPR001599">
    <property type="entry name" value="Macroglobln_a2"/>
</dbReference>
<protein>
    <recommendedName>
        <fullName evidence="7">Alpha-2-macroglobulin family protein</fullName>
    </recommendedName>
</protein>
<evidence type="ECO:0008006" key="7">
    <source>
        <dbReference type="Google" id="ProtNLM"/>
    </source>
</evidence>
<dbReference type="InterPro" id="IPR049120">
    <property type="entry name" value="A2M_bMG2"/>
</dbReference>
<dbReference type="Proteomes" id="UP000238730">
    <property type="component" value="Unassembled WGS sequence"/>
</dbReference>
<evidence type="ECO:0000259" key="4">
    <source>
        <dbReference type="SMART" id="SM01360"/>
    </source>
</evidence>
<dbReference type="SMART" id="SM01419">
    <property type="entry name" value="Thiol-ester_cl"/>
    <property type="match status" value="1"/>
</dbReference>
<feature type="domain" description="Alpha-2-macroglobulin bait region" evidence="3">
    <location>
        <begin position="631"/>
        <end position="774"/>
    </location>
</feature>
<dbReference type="SUPFAM" id="SSF48239">
    <property type="entry name" value="Terpenoid cyclases/Protein prenyltransferases"/>
    <property type="match status" value="1"/>
</dbReference>
<dbReference type="GO" id="GO:0004866">
    <property type="term" value="F:endopeptidase inhibitor activity"/>
    <property type="evidence" value="ECO:0007669"/>
    <property type="project" value="InterPro"/>
</dbReference>
<dbReference type="Pfam" id="PF17973">
    <property type="entry name" value="bMG10"/>
    <property type="match status" value="1"/>
</dbReference>
<dbReference type="InterPro" id="IPR011625">
    <property type="entry name" value="A2M_N_BRD"/>
</dbReference>
<evidence type="ECO:0000313" key="5">
    <source>
        <dbReference type="EMBL" id="PQJ67133.1"/>
    </source>
</evidence>
<dbReference type="InterPro" id="IPR047565">
    <property type="entry name" value="Alpha-macroglob_thiol-ester_cl"/>
</dbReference>
<comment type="caution">
    <text evidence="5">The sequence shown here is derived from an EMBL/GenBank/DDBJ whole genome shotgun (WGS) entry which is preliminary data.</text>
</comment>
<dbReference type="OrthoDB" id="9767116at2"/>
<dbReference type="InterPro" id="IPR008930">
    <property type="entry name" value="Terpenoid_cyclase/PrenylTrfase"/>
</dbReference>
<keyword evidence="2" id="KW-0732">Signal</keyword>
<dbReference type="Pfam" id="PF21142">
    <property type="entry name" value="A2M_bMG2"/>
    <property type="match status" value="1"/>
</dbReference>
<dbReference type="InterPro" id="IPR041246">
    <property type="entry name" value="Bact_MG10"/>
</dbReference>
<proteinExistence type="inferred from homology"/>
<reference evidence="5 6" key="1">
    <citation type="submission" date="2016-12" db="EMBL/GenBank/DDBJ databases">
        <title>Diversity of luminous bacteria.</title>
        <authorList>
            <person name="Yoshizawa S."/>
            <person name="Kogure K."/>
        </authorList>
    </citation>
    <scope>NUCLEOTIDE SEQUENCE [LARGE SCALE GENOMIC DNA]</scope>
    <source>
        <strain evidence="5 6">LC1-200</strain>
    </source>
</reference>
<dbReference type="Pfam" id="PF17962">
    <property type="entry name" value="bMG6"/>
    <property type="match status" value="1"/>
</dbReference>
<sequence length="1542" mass="172275">MRIMGSERSVAGLYLIALFFSFMLSGTAYANQDKDPIRQPPMVEVIGNGPLVPQSQHQSIPINFMNLDKVDVEILHITDPDTFLNDSYLLDNLGPYGLERLQHAYESVYADRFTLPPSKLNQQTAARIPLSDHLPSGWYVVVLKAPGAFDELKVKHVLLTDIGIQARLNTHQASFSVSRLSTGEAVTSGNVDIYRDHKLFRTAPIDHKGEANFDIVAKNTDIVIARTNKTKAERQLAPSLQHKSQQEIGILPLREAPLDLSDSKVGGRAYQPYEAFIYSNRDLVKPGESLPLNILLRDQDGLAIKEQPITLTVLDPRNDVVLSEQLSPQAASFYSKQLNTTSSWRTGRYTVEVRLDPEAQKPISQYFFELEEFVPERMDLTFTDPAKFVIAGSQTKVGLSGRYLFGSPAAGNKVTAEVMYSPTSSFSGKYSDYRVGKRFSLVSSYQQLDKQILSAEGKAEIVLPTPSAAKIQSPVNAVVNFSLLETGGAAVQRDLRYTVWKDSPIAGVKPLQKSVGYDAKPQFDIALLSHDGQHRLAGNLTVKVDYDQGPYYWLYEEGVGWQRKKQARWKSISSQTIHVEAGKSHRLSFATKWGQYRITVTDQASKTVTEYQFYAGWYDGYQQIKAKPEHLDIAFDQSRYYAGENIRSAITAPIAGSLLVTLETDKVIWSQRTNVTKGEQDIEIPLPQGLNRHDIYLTATLTGNVDNAPKRYFGIKPVKLNRDARKLSIKATVPPIIRPLTTLDIPITVAGIASEQQNNTWVTVSLVDKGIINLSRFKPQDPFNYFFAQRRYSADVVDLYSRLYDLRPNPFAQSRFGSDSVTRTDNKNDNLVESKTVILMSKPIMVKNGKANAKLAIPDYNGEGQLIITTFNDSQVGRSVSSNKIAAPVVAELSIPRFLVAGDKSSVTVDIHNISGTAQTLSMALSANKGVNLAIALLPAKVTLQDGEHISYNVPFTVDSPIVVNRAEFKLQADSLSQNSNNRIHIDRSWTTPIKSVMPWVYKMHSDLLEPQQKLTVTPSLWQGLDTIPDQLGFAYISQTPMLSVIEQARDLYQYPYGCAEQTTSKALPYLYDLPELTRFKKAAFEQRLKAQGKAPNAEAMPSDRDMVYQAIMNLKPMQTSQGGFSLWPSDGYSSRVNDQPWLTVYVTDFLLRADKKFPNIVPKAMLKRAQDEILEYVKNPTRMKQWAYNQQNADSALTYAAYVLSQQGLIQWSDIDNLGLKLFPSVLSELQLAASYANVGDSDKALALLNNYHAVKRYSSYFQDYGSNLRDSALSVLILQQLKSNSILAQKAAEIQKQLLEQLVAESGDKLWLSTQERGALLQAAILTQTLNKDQQFDVTINGHDQQHTGPFSVPLTEGLTITNHNTKPLYVKLQGEGYQQRNKSESNSDNPLNTLKVNTLSRSVFQLDGKPFTGNTVKVGQRLLVVLNVSLNQRVNEGLLSKMIPAGFVLENPALNQGLDVAALAPNDVTLSSPEHSEYRNDRYVISQSFDKDKTYSFAYLLRAEVPGTFTIPPIYMESMYQPSQHAVYWPKQDMVTIEK</sequence>
<gene>
    <name evidence="5" type="ORF">BTO08_06835</name>
</gene>
<organism evidence="5 6">
    <name type="scientific">Photobacterium angustum</name>
    <dbReference type="NCBI Taxonomy" id="661"/>
    <lineage>
        <taxon>Bacteria</taxon>
        <taxon>Pseudomonadati</taxon>
        <taxon>Pseudomonadota</taxon>
        <taxon>Gammaproteobacteria</taxon>
        <taxon>Vibrionales</taxon>
        <taxon>Vibrionaceae</taxon>
        <taxon>Photobacterium</taxon>
    </lineage>
</organism>
<name>A0A2S7VZF9_PHOAN</name>
<dbReference type="SMART" id="SM01359">
    <property type="entry name" value="A2M_N_2"/>
    <property type="match status" value="1"/>
</dbReference>
<accession>A0A2S7VZF9</accession>
<dbReference type="Gene3D" id="1.50.10.20">
    <property type="match status" value="1"/>
</dbReference>
<feature type="domain" description="Alpha-2-macroglobulin" evidence="4">
    <location>
        <begin position="836"/>
        <end position="925"/>
    </location>
</feature>
<dbReference type="InterPro" id="IPR002890">
    <property type="entry name" value="MG2"/>
</dbReference>
<evidence type="ECO:0000256" key="1">
    <source>
        <dbReference type="ARBA" id="ARBA00010556"/>
    </source>
</evidence>
<dbReference type="Pfam" id="PF17972">
    <property type="entry name" value="bMG5"/>
    <property type="match status" value="1"/>
</dbReference>
<dbReference type="Pfam" id="PF01835">
    <property type="entry name" value="MG2"/>
    <property type="match status" value="1"/>
</dbReference>
<dbReference type="EMBL" id="MSCJ01000001">
    <property type="protein sequence ID" value="PQJ67133.1"/>
    <property type="molecule type" value="Genomic_DNA"/>
</dbReference>
<dbReference type="SMART" id="SM01360">
    <property type="entry name" value="A2M"/>
    <property type="match status" value="1"/>
</dbReference>
<dbReference type="InterPro" id="IPR051802">
    <property type="entry name" value="YfhM-like"/>
</dbReference>
<dbReference type="RefSeq" id="WP_105060404.1">
    <property type="nucleotide sequence ID" value="NZ_MSCJ01000001.1"/>
</dbReference>
<dbReference type="InterPro" id="IPR041203">
    <property type="entry name" value="Bact_A2M_MG5"/>
</dbReference>
<dbReference type="PANTHER" id="PTHR40094:SF1">
    <property type="entry name" value="UBIQUITIN DOMAIN-CONTAINING PROTEIN"/>
    <property type="match status" value="1"/>
</dbReference>
<evidence type="ECO:0000259" key="3">
    <source>
        <dbReference type="SMART" id="SM01359"/>
    </source>
</evidence>
<evidence type="ECO:0000256" key="2">
    <source>
        <dbReference type="SAM" id="SignalP"/>
    </source>
</evidence>
<dbReference type="PANTHER" id="PTHR40094">
    <property type="entry name" value="ALPHA-2-MACROGLOBULIN HOMOLOG"/>
    <property type="match status" value="1"/>
</dbReference>
<dbReference type="Gene3D" id="2.60.40.1930">
    <property type="match status" value="1"/>
</dbReference>
<feature type="chain" id="PRO_5015443365" description="Alpha-2-macroglobulin family protein" evidence="2">
    <location>
        <begin position="31"/>
        <end position="1542"/>
    </location>
</feature>
<dbReference type="CDD" id="cd02891">
    <property type="entry name" value="A2M_like"/>
    <property type="match status" value="1"/>
</dbReference>
<dbReference type="InterPro" id="IPR041462">
    <property type="entry name" value="Bact_A2M_MG6"/>
</dbReference>
<evidence type="ECO:0000313" key="6">
    <source>
        <dbReference type="Proteomes" id="UP000238730"/>
    </source>
</evidence>
<dbReference type="Pfam" id="PF07703">
    <property type="entry name" value="A2M_BRD"/>
    <property type="match status" value="1"/>
</dbReference>